<feature type="compositionally biased region" description="Low complexity" evidence="1">
    <location>
        <begin position="217"/>
        <end position="226"/>
    </location>
</feature>
<feature type="compositionally biased region" description="Polar residues" evidence="1">
    <location>
        <begin position="1636"/>
        <end position="1647"/>
    </location>
</feature>
<feature type="region of interest" description="Disordered" evidence="1">
    <location>
        <begin position="988"/>
        <end position="1028"/>
    </location>
</feature>
<dbReference type="GO" id="GO:0005576">
    <property type="term" value="C:extracellular region"/>
    <property type="evidence" value="ECO:0007669"/>
    <property type="project" value="GOC"/>
</dbReference>
<feature type="region of interest" description="Disordered" evidence="1">
    <location>
        <begin position="1632"/>
        <end position="1657"/>
    </location>
</feature>
<evidence type="ECO:0000313" key="3">
    <source>
        <dbReference type="Proteomes" id="UP000054408"/>
    </source>
</evidence>
<feature type="compositionally biased region" description="Gly residues" evidence="1">
    <location>
        <begin position="11"/>
        <end position="22"/>
    </location>
</feature>
<dbReference type="RefSeq" id="XP_013762092.1">
    <property type="nucleotide sequence ID" value="XM_013906638.1"/>
</dbReference>
<feature type="compositionally biased region" description="Basic and acidic residues" evidence="1">
    <location>
        <begin position="1709"/>
        <end position="1718"/>
    </location>
</feature>
<feature type="region of interest" description="Disordered" evidence="1">
    <location>
        <begin position="1554"/>
        <end position="1586"/>
    </location>
</feature>
<proteinExistence type="predicted"/>
<dbReference type="STRING" id="461836.A0A0L0DII0"/>
<accession>A0A0L0DII0</accession>
<feature type="compositionally biased region" description="Low complexity" evidence="1">
    <location>
        <begin position="1572"/>
        <end position="1586"/>
    </location>
</feature>
<feature type="compositionally biased region" description="Low complexity" evidence="1">
    <location>
        <begin position="1015"/>
        <end position="1028"/>
    </location>
</feature>
<dbReference type="PANTHER" id="PTHR21963">
    <property type="entry name" value="PF6"/>
    <property type="match status" value="1"/>
</dbReference>
<feature type="compositionally biased region" description="Low complexity" evidence="1">
    <location>
        <begin position="1959"/>
        <end position="1972"/>
    </location>
</feature>
<dbReference type="OMA" id="INDWANE"/>
<dbReference type="GO" id="GO:0003351">
    <property type="term" value="P:epithelial cilium movement involved in extracellular fluid movement"/>
    <property type="evidence" value="ECO:0007669"/>
    <property type="project" value="TreeGrafter"/>
</dbReference>
<feature type="region of interest" description="Disordered" evidence="1">
    <location>
        <begin position="1953"/>
        <end position="1995"/>
    </location>
</feature>
<dbReference type="GO" id="GO:1990716">
    <property type="term" value="C:axonemal central apparatus"/>
    <property type="evidence" value="ECO:0007669"/>
    <property type="project" value="TreeGrafter"/>
</dbReference>
<sequence length="1995" mass="207919">MLRSKKHRTGGSTGGTGGGSAGGQATERSSKELEKERKMTERLAELVATYGEDVPVLSDDAWRYFVYLADSTQAPHSDGRPASSGAVQPLSKALSGLADFIRSGRRAKFTVITLDDIMAYAKDNAKHPLCAHVRAYADGIDEMPEELLALVLARKLADDRELGLEKKEAARREAERERQLQIEREREEREALQAALRASAGGGGGGTGTGGPGGKSARGSRGRQASNPTTARGAQSTRDGGKRPPRGRGPSDPHHDDDGGSGPRGPGSSTAKGRRSGRGRRGGAPQTVVPEMDALGDEPDDGPDCYLWLKDFPLTVTFVELCAKYTIPLNAVAHLEPAMSDAVRASSVTVGSAGGGLGTSSMHSGGAASPRVGQTPTPPGTSARSESRASASGRPTSRQARSRSSKRSAAASPGASPGPSSSAAVSAAALRRKRRKEAKLSASHQPTTAVTAVAASDLAPSGSSIASIKSDSTATDTPAFDPLALARPSAQAAELVVPAGCSVALARFRAAIDASPPDSLLRSIVMFTVSAANRKPPLMVYDELAGRLFDVVAKAKIHSAWRATMDVEPMPAADGLGAVPLDALLPSATNPAPLATSRYLERLAELPSSVAVTPALVLDAMLEQVAFTAKGPAAVAAAVAQDFASALDTALSDPLAELVGLDAESPEQEHAPEPEAAADLCPAVLPWHDTLQHTYWAQPQVLQIERSIALRLRSAAADASAALVANAAADTSDSEVRQLETRVLSNHFLSFPIPVMERTLVLSAFEKLLGGAVPDVEWDLQSRTFYEDFDSFSLHTHLAALQALDYDVVTSYYPRDHAMLLALVPSMDSRRMSSSVFEPEVRTPLSLSAFVAAADAGAQFFDCDALVESFTFEPPIDPKAPLSMAQRLELAKKSASSAMAQRGGQQLARLGGASQQAASKTPVVQTKAYELNDSLLRASLVETLVYPAETETSIKVCVRHSARPPSTRTASDVQIAVRHGTASSFAMHLAHPPTDAGRHDPNPPKTQRSSPRHTSAANNNSMASAELSTTAPDAAAVVAAADTPLVPSATAPPPRPVFTWTSADGSAARIAATAGPGVVCDITTASGVTARAATARREVQLAAYAAPHASGALTATGPSSSRVAEAGRTVAFDGTASIYRVDGSVTVLAPNGGMSQYDPVSDSWTYLAANGSRFAAKAPGSGHGPPLPGSLASATRIEAASGAHVTTREDGLTLSLDVGRTSRVVTFPDGTVLTADAAELGSATTLEVAAPRGSYGGAVVSLDVAAGVATVVLDAGAAELQVGATKLRVAKDGAWVRAELDVGRLAFGGAGTPEFMGTGQASVSGVYAFDLSSGSLHAIDRLRNEFHVDGHSGVVTTTPAGARELMSAVVSDDSSDDESGAATPVTAPGADASVTLLSRAIVSEDHPPRLFVVRTDGSGYELMDESMALHFLHSVESSLEAGAGASSGFAGSLSVEPLAGDVQSTVFSLLTKVAPVGAAPHKLRQLRRHAQLSHEQRKVLMGELQAFDEWQAGRQSALAELALADDRKSADVALQTEVSRRVLAARVEAKKKQAEEAQLQPASEPVQQNVEASASAAAPSATHSDAAVDCRNPLGATVDRHAPPAAYFETAQGQAFLAAQAATLEREQVVHGIPQETRSISRASPSRSGYRGLDHLSMTPLQGPAVVVPSTLRAHVSISDSDDSDDDAPPVEGTVVELETATAEEAAADEARARERAADGTGMRSLGVLPPISTPKRSGRQRRRRGSEASTASSVSTKTSPLSVSVDGQSRRPGGERALPRVLRGSRGDTVNTEYLERELPVRRFVKTSSVMQASAKGTHHARQLFGFEVFPTELDMGVLAVSAVYRLAFTLRNVGVESARFRVSQPKTPGMRVRFSTGPVAPGMAVSLELEFALPAETSLLGEVLDEVVITTEADVFHLAVSARVVTLDEARALYHAQGGKPIAAPGVKRVPVRRTSGHSAPSTPSSAPRSLRSRGSRRQWVLPATPPAPAVTE</sequence>
<dbReference type="EMBL" id="GL349436">
    <property type="protein sequence ID" value="KNC52087.1"/>
    <property type="molecule type" value="Genomic_DNA"/>
</dbReference>
<feature type="compositionally biased region" description="Basic and acidic residues" evidence="1">
    <location>
        <begin position="1769"/>
        <end position="1779"/>
    </location>
</feature>
<dbReference type="GO" id="GO:1904158">
    <property type="term" value="P:axonemal central apparatus assembly"/>
    <property type="evidence" value="ECO:0007669"/>
    <property type="project" value="TreeGrafter"/>
</dbReference>
<dbReference type="Proteomes" id="UP000054408">
    <property type="component" value="Unassembled WGS sequence"/>
</dbReference>
<name>A0A0L0DII0_THETB</name>
<feature type="region of interest" description="Disordered" evidence="1">
    <location>
        <begin position="1"/>
        <end position="38"/>
    </location>
</feature>
<feature type="region of interest" description="Disordered" evidence="1">
    <location>
        <begin position="354"/>
        <end position="448"/>
    </location>
</feature>
<gene>
    <name evidence="2" type="ORF">AMSG_00915</name>
</gene>
<feature type="region of interest" description="Disordered" evidence="1">
    <location>
        <begin position="1699"/>
        <end position="1781"/>
    </location>
</feature>
<dbReference type="InterPro" id="IPR026173">
    <property type="entry name" value="SPAG17"/>
</dbReference>
<dbReference type="OrthoDB" id="10257153at2759"/>
<evidence type="ECO:0000256" key="1">
    <source>
        <dbReference type="SAM" id="MobiDB-lite"/>
    </source>
</evidence>
<feature type="compositionally biased region" description="Basic and acidic residues" evidence="1">
    <location>
        <begin position="168"/>
        <end position="191"/>
    </location>
</feature>
<dbReference type="GeneID" id="25560690"/>
<feature type="compositionally biased region" description="Low complexity" evidence="1">
    <location>
        <begin position="407"/>
        <end position="429"/>
    </location>
</feature>
<feature type="region of interest" description="Disordered" evidence="1">
    <location>
        <begin position="168"/>
        <end position="297"/>
    </location>
</feature>
<feature type="compositionally biased region" description="Basic and acidic residues" evidence="1">
    <location>
        <begin position="28"/>
        <end position="38"/>
    </location>
</feature>
<feature type="compositionally biased region" description="Basic residues" evidence="1">
    <location>
        <begin position="272"/>
        <end position="281"/>
    </location>
</feature>
<feature type="compositionally biased region" description="Gly residues" evidence="1">
    <location>
        <begin position="200"/>
        <end position="216"/>
    </location>
</feature>
<dbReference type="PANTHER" id="PTHR21963:SF1">
    <property type="entry name" value="SPERM-ASSOCIATED ANTIGEN 17"/>
    <property type="match status" value="1"/>
</dbReference>
<feature type="compositionally biased region" description="Low complexity" evidence="1">
    <location>
        <begin position="1748"/>
        <end position="1760"/>
    </location>
</feature>
<keyword evidence="3" id="KW-1185">Reference proteome</keyword>
<protein>
    <submittedName>
        <fullName evidence="2">Uncharacterized protein</fullName>
    </submittedName>
</protein>
<reference evidence="2 3" key="1">
    <citation type="submission" date="2010-05" db="EMBL/GenBank/DDBJ databases">
        <title>The Genome Sequence of Thecamonas trahens ATCC 50062.</title>
        <authorList>
            <consortium name="The Broad Institute Genome Sequencing Platform"/>
            <person name="Russ C."/>
            <person name="Cuomo C."/>
            <person name="Shea T."/>
            <person name="Young S.K."/>
            <person name="Zeng Q."/>
            <person name="Koehrsen M."/>
            <person name="Haas B."/>
            <person name="Borodovsky M."/>
            <person name="Guigo R."/>
            <person name="Alvarado L."/>
            <person name="Berlin A."/>
            <person name="Bochicchio J."/>
            <person name="Borenstein D."/>
            <person name="Chapman S."/>
            <person name="Chen Z."/>
            <person name="Freedman E."/>
            <person name="Gellesch M."/>
            <person name="Goldberg J."/>
            <person name="Griggs A."/>
            <person name="Gujja S."/>
            <person name="Heilman E."/>
            <person name="Heiman D."/>
            <person name="Hepburn T."/>
            <person name="Howarth C."/>
            <person name="Jen D."/>
            <person name="Larson L."/>
            <person name="Mehta T."/>
            <person name="Park D."/>
            <person name="Pearson M."/>
            <person name="Roberts A."/>
            <person name="Saif S."/>
            <person name="Shenoy N."/>
            <person name="Sisk P."/>
            <person name="Stolte C."/>
            <person name="Sykes S."/>
            <person name="Thomson T."/>
            <person name="Walk T."/>
            <person name="White J."/>
            <person name="Yandava C."/>
            <person name="Burger G."/>
            <person name="Gray M.W."/>
            <person name="Holland P.W.H."/>
            <person name="King N."/>
            <person name="Lang F.B.F."/>
            <person name="Roger A.J."/>
            <person name="Ruiz-Trillo I."/>
            <person name="Lander E."/>
            <person name="Nusbaum C."/>
        </authorList>
    </citation>
    <scope>NUCLEOTIDE SEQUENCE [LARGE SCALE GENOMIC DNA]</scope>
    <source>
        <strain evidence="2 3">ATCC 50062</strain>
    </source>
</reference>
<dbReference type="Pfam" id="PF14874">
    <property type="entry name" value="PapD-like"/>
    <property type="match status" value="1"/>
</dbReference>
<feature type="compositionally biased region" description="Basic and acidic residues" evidence="1">
    <location>
        <begin position="249"/>
        <end position="258"/>
    </location>
</feature>
<feature type="compositionally biased region" description="Low complexity" evidence="1">
    <location>
        <begin position="382"/>
        <end position="399"/>
    </location>
</feature>
<feature type="compositionally biased region" description="Polar residues" evidence="1">
    <location>
        <begin position="227"/>
        <end position="237"/>
    </location>
</feature>
<evidence type="ECO:0000313" key="2">
    <source>
        <dbReference type="EMBL" id="KNC52087.1"/>
    </source>
</evidence>
<feature type="compositionally biased region" description="Pro residues" evidence="1">
    <location>
        <begin position="1986"/>
        <end position="1995"/>
    </location>
</feature>
<organism evidence="2 3">
    <name type="scientific">Thecamonas trahens ATCC 50062</name>
    <dbReference type="NCBI Taxonomy" id="461836"/>
    <lineage>
        <taxon>Eukaryota</taxon>
        <taxon>Apusozoa</taxon>
        <taxon>Apusomonadida</taxon>
        <taxon>Apusomonadidae</taxon>
        <taxon>Thecamonas</taxon>
    </lineage>
</organism>